<proteinExistence type="predicted"/>
<name>A0A942E235_9HYPH</name>
<dbReference type="AlphaFoldDB" id="A0A942E235"/>
<sequence>MSALPATVPQRLPLFRYVKAKRWPAPSKAKSACTTPPPFLQKHSDVTIVCNRAAAADQRNNPTIEKPHA</sequence>
<evidence type="ECO:0000313" key="1">
    <source>
        <dbReference type="EMBL" id="MBS3651703.1"/>
    </source>
</evidence>
<accession>A0A942E235</accession>
<dbReference type="Proteomes" id="UP000680348">
    <property type="component" value="Unassembled WGS sequence"/>
</dbReference>
<protein>
    <submittedName>
        <fullName evidence="1">Uncharacterized protein</fullName>
    </submittedName>
</protein>
<keyword evidence="2" id="KW-1185">Reference proteome</keyword>
<organism evidence="1 2">
    <name type="scientific">Pseudaminobacter soli</name>
    <name type="common">ex Zhang et al. 2022</name>
    <dbReference type="NCBI Taxonomy" id="2831468"/>
    <lineage>
        <taxon>Bacteria</taxon>
        <taxon>Pseudomonadati</taxon>
        <taxon>Pseudomonadota</taxon>
        <taxon>Alphaproteobacteria</taxon>
        <taxon>Hyphomicrobiales</taxon>
        <taxon>Phyllobacteriaceae</taxon>
        <taxon>Pseudaminobacter</taxon>
    </lineage>
</organism>
<reference evidence="1" key="1">
    <citation type="submission" date="2021-04" db="EMBL/GenBank/DDBJ databases">
        <title>Pseudaminobacter soli sp. nov., isolated from paddy soil contaminated by heavy metals.</title>
        <authorList>
            <person name="Zhang K."/>
        </authorList>
    </citation>
    <scope>NUCLEOTIDE SEQUENCE</scope>
    <source>
        <strain evidence="1">19-2017</strain>
    </source>
</reference>
<dbReference type="EMBL" id="JAGWCR010000015">
    <property type="protein sequence ID" value="MBS3651703.1"/>
    <property type="molecule type" value="Genomic_DNA"/>
</dbReference>
<evidence type="ECO:0000313" key="2">
    <source>
        <dbReference type="Proteomes" id="UP000680348"/>
    </source>
</evidence>
<gene>
    <name evidence="1" type="ORF">KEU06_24085</name>
</gene>
<comment type="caution">
    <text evidence="1">The sequence shown here is derived from an EMBL/GenBank/DDBJ whole genome shotgun (WGS) entry which is preliminary data.</text>
</comment>
<dbReference type="RefSeq" id="WP_188257254.1">
    <property type="nucleotide sequence ID" value="NZ_JABVCF010000015.1"/>
</dbReference>